<dbReference type="GO" id="GO:0005524">
    <property type="term" value="F:ATP binding"/>
    <property type="evidence" value="ECO:0007669"/>
    <property type="project" value="UniProtKB-KW"/>
</dbReference>
<dbReference type="PROSITE" id="PS50011">
    <property type="entry name" value="PROTEIN_KINASE_DOM"/>
    <property type="match status" value="1"/>
</dbReference>
<dbReference type="PROSITE" id="PS00108">
    <property type="entry name" value="PROTEIN_KINASE_ST"/>
    <property type="match status" value="1"/>
</dbReference>
<comment type="caution">
    <text evidence="7">The sequence shown here is derived from an EMBL/GenBank/DDBJ whole genome shotgun (WGS) entry which is preliminary data.</text>
</comment>
<evidence type="ECO:0000313" key="7">
    <source>
        <dbReference type="EMBL" id="GMR50281.1"/>
    </source>
</evidence>
<evidence type="ECO:0000256" key="4">
    <source>
        <dbReference type="ARBA" id="ARBA00022840"/>
    </source>
</evidence>
<evidence type="ECO:0000256" key="5">
    <source>
        <dbReference type="ARBA" id="ARBA00037982"/>
    </source>
</evidence>
<dbReference type="InterPro" id="IPR011009">
    <property type="entry name" value="Kinase-like_dom_sf"/>
</dbReference>
<dbReference type="InterPro" id="IPR050339">
    <property type="entry name" value="CC_SR_Kinase"/>
</dbReference>
<evidence type="ECO:0000256" key="1">
    <source>
        <dbReference type="ARBA" id="ARBA00022679"/>
    </source>
</evidence>
<gene>
    <name evidence="7" type="ORF">PMAYCL1PPCAC_20476</name>
</gene>
<evidence type="ECO:0000256" key="2">
    <source>
        <dbReference type="ARBA" id="ARBA00022741"/>
    </source>
</evidence>
<dbReference type="SMART" id="SM00220">
    <property type="entry name" value="S_TKc"/>
    <property type="match status" value="1"/>
</dbReference>
<dbReference type="InterPro" id="IPR000719">
    <property type="entry name" value="Prot_kinase_dom"/>
</dbReference>
<dbReference type="GO" id="GO:0005634">
    <property type="term" value="C:nucleus"/>
    <property type="evidence" value="ECO:0007669"/>
    <property type="project" value="TreeGrafter"/>
</dbReference>
<dbReference type="AlphaFoldDB" id="A0AAN5I496"/>
<protein>
    <recommendedName>
        <fullName evidence="6">Protein kinase domain-containing protein</fullName>
    </recommendedName>
</protein>
<dbReference type="PANTHER" id="PTHR11042">
    <property type="entry name" value="EUKARYOTIC TRANSLATION INITIATION FACTOR 2-ALPHA KINASE EIF2-ALPHA KINASE -RELATED"/>
    <property type="match status" value="1"/>
</dbReference>
<accession>A0AAN5I496</accession>
<dbReference type="EMBL" id="BTRK01000004">
    <property type="protein sequence ID" value="GMR50281.1"/>
    <property type="molecule type" value="Genomic_DNA"/>
</dbReference>
<dbReference type="Proteomes" id="UP001328107">
    <property type="component" value="Unassembled WGS sequence"/>
</dbReference>
<feature type="non-terminal residue" evidence="7">
    <location>
        <position position="1"/>
    </location>
</feature>
<organism evidence="7 8">
    <name type="scientific">Pristionchus mayeri</name>
    <dbReference type="NCBI Taxonomy" id="1317129"/>
    <lineage>
        <taxon>Eukaryota</taxon>
        <taxon>Metazoa</taxon>
        <taxon>Ecdysozoa</taxon>
        <taxon>Nematoda</taxon>
        <taxon>Chromadorea</taxon>
        <taxon>Rhabditida</taxon>
        <taxon>Rhabditina</taxon>
        <taxon>Diplogasteromorpha</taxon>
        <taxon>Diplogasteroidea</taxon>
        <taxon>Neodiplogasteridae</taxon>
        <taxon>Pristionchus</taxon>
    </lineage>
</organism>
<evidence type="ECO:0000256" key="3">
    <source>
        <dbReference type="ARBA" id="ARBA00022777"/>
    </source>
</evidence>
<keyword evidence="2" id="KW-0547">Nucleotide-binding</keyword>
<dbReference type="Gene3D" id="1.10.510.10">
    <property type="entry name" value="Transferase(Phosphotransferase) domain 1"/>
    <property type="match status" value="1"/>
</dbReference>
<keyword evidence="8" id="KW-1185">Reference proteome</keyword>
<dbReference type="Pfam" id="PF00069">
    <property type="entry name" value="Pkinase"/>
    <property type="match status" value="1"/>
</dbReference>
<dbReference type="SUPFAM" id="SSF56112">
    <property type="entry name" value="Protein kinase-like (PK-like)"/>
    <property type="match status" value="1"/>
</dbReference>
<keyword evidence="4" id="KW-0067">ATP-binding</keyword>
<dbReference type="GO" id="GO:0004694">
    <property type="term" value="F:eukaryotic translation initiation factor 2alpha kinase activity"/>
    <property type="evidence" value="ECO:0007669"/>
    <property type="project" value="TreeGrafter"/>
</dbReference>
<name>A0AAN5I496_9BILA</name>
<sequence length="185" mass="21158">TFLYIQMELCQQSLAEWLDRNRSDAARSLPRIKSWFRQIVSALAYIHCENIIHRDLKPENILFSDEHTLKLCDLGISTVRRNDGGGTVDVRTSVGTAMYMSPEQATSLPIYSSKIDVFALGLILDELYEWKSVTVLSMIFDNYRTGKQSSHIRDATTAEFVKMLTQIEPKDRPSCDEMLCHSYLA</sequence>
<dbReference type="InterPro" id="IPR008271">
    <property type="entry name" value="Ser/Thr_kinase_AS"/>
</dbReference>
<dbReference type="GO" id="GO:0005737">
    <property type="term" value="C:cytoplasm"/>
    <property type="evidence" value="ECO:0007669"/>
    <property type="project" value="TreeGrafter"/>
</dbReference>
<comment type="similarity">
    <text evidence="5">Belongs to the protein kinase superfamily. Ser/Thr protein kinase family. GCN2 subfamily.</text>
</comment>
<keyword evidence="1" id="KW-0808">Transferase</keyword>
<reference evidence="8" key="1">
    <citation type="submission" date="2022-10" db="EMBL/GenBank/DDBJ databases">
        <title>Genome assembly of Pristionchus species.</title>
        <authorList>
            <person name="Yoshida K."/>
            <person name="Sommer R.J."/>
        </authorList>
    </citation>
    <scope>NUCLEOTIDE SEQUENCE [LARGE SCALE GENOMIC DNA]</scope>
    <source>
        <strain evidence="8">RS5460</strain>
    </source>
</reference>
<evidence type="ECO:0000313" key="8">
    <source>
        <dbReference type="Proteomes" id="UP001328107"/>
    </source>
</evidence>
<evidence type="ECO:0000259" key="6">
    <source>
        <dbReference type="PROSITE" id="PS50011"/>
    </source>
</evidence>
<feature type="domain" description="Protein kinase" evidence="6">
    <location>
        <begin position="1"/>
        <end position="184"/>
    </location>
</feature>
<keyword evidence="3" id="KW-0418">Kinase</keyword>
<dbReference type="PANTHER" id="PTHR11042:SF91">
    <property type="entry name" value="EUKARYOTIC TRANSLATION INITIATION FACTOR 2-ALPHA KINASE"/>
    <property type="match status" value="1"/>
</dbReference>
<proteinExistence type="inferred from homology"/>